<reference evidence="2 3" key="1">
    <citation type="submission" date="2020-07" db="EMBL/GenBank/DDBJ databases">
        <authorList>
            <person name="Cui H."/>
        </authorList>
    </citation>
    <scope>NUCLEOTIDE SEQUENCE [LARGE SCALE GENOMIC DNA]</scope>
    <source>
        <strain evidence="2 3">YPL8</strain>
    </source>
</reference>
<dbReference type="EMBL" id="CP058601">
    <property type="protein sequence ID" value="QLG50019.1"/>
    <property type="molecule type" value="Genomic_DNA"/>
</dbReference>
<name>A0A7D5KK33_9EURY</name>
<dbReference type="RefSeq" id="WP_179262123.1">
    <property type="nucleotide sequence ID" value="NZ_CP058601.1"/>
</dbReference>
<proteinExistence type="predicted"/>
<keyword evidence="3" id="KW-1185">Reference proteome</keyword>
<evidence type="ECO:0000313" key="3">
    <source>
        <dbReference type="Proteomes" id="UP000509241"/>
    </source>
</evidence>
<evidence type="ECO:0000256" key="1">
    <source>
        <dbReference type="SAM" id="MobiDB-lite"/>
    </source>
</evidence>
<evidence type="ECO:0000313" key="2">
    <source>
        <dbReference type="EMBL" id="QLG50019.1"/>
    </source>
</evidence>
<dbReference type="OrthoDB" id="379071at2157"/>
<dbReference type="Proteomes" id="UP000509241">
    <property type="component" value="Chromosome"/>
</dbReference>
<sequence length="249" mass="26781">MNEPVGRRRFLFATAGAGTIAGCTSSDLAESPSNETPETSDASVSTEIGRVSAALQYVRPTRSERRPEVLATDGGQYVIVTVGERTIDASDVVLRLDDTEYTDTFTANRDGRLHVGFEVPQDVAAENGTALVGEARHPIYRDVLDRLADPPRFTNVSFDARAEIRPGAIMGLDVRIWNRGGPGPFTAVFDVPDAQPSVFSEQVDSGTFAGYTTHVTIDDDAESGGRTAVFDTGFERYTVPYTIVSPAGN</sequence>
<protein>
    <submittedName>
        <fullName evidence="2">Uncharacterized protein</fullName>
    </submittedName>
</protein>
<dbReference type="KEGG" id="haly:HYG82_14715"/>
<feature type="region of interest" description="Disordered" evidence="1">
    <location>
        <begin position="22"/>
        <end position="46"/>
    </location>
</feature>
<organism evidence="2 3">
    <name type="scientific">Natrinema halophilum</name>
    <dbReference type="NCBI Taxonomy" id="1699371"/>
    <lineage>
        <taxon>Archaea</taxon>
        <taxon>Methanobacteriati</taxon>
        <taxon>Methanobacteriota</taxon>
        <taxon>Stenosarchaea group</taxon>
        <taxon>Halobacteria</taxon>
        <taxon>Halobacteriales</taxon>
        <taxon>Natrialbaceae</taxon>
        <taxon>Natrinema</taxon>
    </lineage>
</organism>
<gene>
    <name evidence="2" type="ORF">HYG82_14715</name>
</gene>
<dbReference type="InterPro" id="IPR006311">
    <property type="entry name" value="TAT_signal"/>
</dbReference>
<accession>A0A7D5KK33</accession>
<dbReference type="PROSITE" id="PS51318">
    <property type="entry name" value="TAT"/>
    <property type="match status" value="1"/>
</dbReference>
<dbReference type="GeneID" id="56034568"/>
<feature type="compositionally biased region" description="Polar residues" evidence="1">
    <location>
        <begin position="25"/>
        <end position="46"/>
    </location>
</feature>
<dbReference type="PROSITE" id="PS51257">
    <property type="entry name" value="PROKAR_LIPOPROTEIN"/>
    <property type="match status" value="1"/>
</dbReference>
<dbReference type="AlphaFoldDB" id="A0A7D5KK33"/>